<dbReference type="SUPFAM" id="SSF50891">
    <property type="entry name" value="Cyclophilin-like"/>
    <property type="match status" value="1"/>
</dbReference>
<keyword evidence="6" id="KW-1185">Reference proteome</keyword>
<proteinExistence type="predicted"/>
<keyword evidence="1" id="KW-0547">Nucleotide-binding</keyword>
<dbReference type="SMART" id="SM00797">
    <property type="entry name" value="AHS2"/>
    <property type="match status" value="1"/>
</dbReference>
<dbReference type="PANTHER" id="PTHR43309">
    <property type="entry name" value="5-OXOPROLINASE SUBUNIT C"/>
    <property type="match status" value="1"/>
</dbReference>
<dbReference type="GO" id="GO:0005524">
    <property type="term" value="F:ATP binding"/>
    <property type="evidence" value="ECO:0007669"/>
    <property type="project" value="UniProtKB-KW"/>
</dbReference>
<keyword evidence="2" id="KW-0378">Hydrolase</keyword>
<dbReference type="RefSeq" id="WP_248997058.1">
    <property type="nucleotide sequence ID" value="NZ_JAKIKP010000023.1"/>
</dbReference>
<dbReference type="Pfam" id="PF02626">
    <property type="entry name" value="CT_A_B"/>
    <property type="match status" value="1"/>
</dbReference>
<evidence type="ECO:0000313" key="6">
    <source>
        <dbReference type="Proteomes" id="UP001139333"/>
    </source>
</evidence>
<comment type="caution">
    <text evidence="5">The sequence shown here is derived from an EMBL/GenBank/DDBJ whole genome shotgun (WGS) entry which is preliminary data.</text>
</comment>
<dbReference type="GO" id="GO:0016787">
    <property type="term" value="F:hydrolase activity"/>
    <property type="evidence" value="ECO:0007669"/>
    <property type="project" value="UniProtKB-KW"/>
</dbReference>
<dbReference type="EMBL" id="JAKIKP010000023">
    <property type="protein sequence ID" value="MCL1144405.1"/>
    <property type="molecule type" value="Genomic_DNA"/>
</dbReference>
<evidence type="ECO:0000313" key="5">
    <source>
        <dbReference type="EMBL" id="MCL1144405.1"/>
    </source>
</evidence>
<dbReference type="InterPro" id="IPR029000">
    <property type="entry name" value="Cyclophilin-like_dom_sf"/>
</dbReference>
<sequence length="308" mass="33786">MALDIVQAGPLSLLQDLGRYGYQDVGVTPGGAMDTHAFHWANKLLNNPANAAQIEITMGPFKACFKQATSFALCGADVVATLNGNKITPWSSWLAKAGDILEMGYPKQGLRTYLAVSGGFSSPKTLGSVSTVVRNKLGGLSKKGNKLTNGDSVAFTAKIQPYSRKVPRQFIPQYKSIINIGVLPTYQFHLFSAEAQKTFFNEFYTVTSEIDRMGYRLKGKPIEFAQQSFVSEGIALGAIQIPANGQPIILMRDRQTIGGYPKMGCVCNRDLNILAQATPGTKVHFFEQDLFEAEAELHQEQHYFFKGE</sequence>
<reference evidence="5" key="1">
    <citation type="submission" date="2022-01" db="EMBL/GenBank/DDBJ databases">
        <title>Whole genome-based taxonomy of the Shewanellaceae.</title>
        <authorList>
            <person name="Martin-Rodriguez A.J."/>
        </authorList>
    </citation>
    <scope>NUCLEOTIDE SEQUENCE</scope>
    <source>
        <strain evidence="5">DSM 16422</strain>
    </source>
</reference>
<accession>A0A9X1ZQS5</accession>
<gene>
    <name evidence="5" type="ORF">L2672_17180</name>
</gene>
<name>A0A9X1ZQS5_9GAMM</name>
<protein>
    <submittedName>
        <fullName evidence="5">Biotin-dependent carboxyltransferase family protein</fullName>
    </submittedName>
</protein>
<dbReference type="Proteomes" id="UP001139333">
    <property type="component" value="Unassembled WGS sequence"/>
</dbReference>
<evidence type="ECO:0000256" key="2">
    <source>
        <dbReference type="ARBA" id="ARBA00022801"/>
    </source>
</evidence>
<dbReference type="InterPro" id="IPR003778">
    <property type="entry name" value="CT_A_B"/>
</dbReference>
<dbReference type="AlphaFoldDB" id="A0A9X1ZQS5"/>
<feature type="domain" description="Carboxyltransferase" evidence="4">
    <location>
        <begin position="24"/>
        <end position="303"/>
    </location>
</feature>
<evidence type="ECO:0000259" key="4">
    <source>
        <dbReference type="SMART" id="SM00797"/>
    </source>
</evidence>
<evidence type="ECO:0000256" key="3">
    <source>
        <dbReference type="ARBA" id="ARBA00022840"/>
    </source>
</evidence>
<evidence type="ECO:0000256" key="1">
    <source>
        <dbReference type="ARBA" id="ARBA00022741"/>
    </source>
</evidence>
<dbReference type="InterPro" id="IPR052708">
    <property type="entry name" value="PxpC"/>
</dbReference>
<keyword evidence="3" id="KW-0067">ATP-binding</keyword>
<dbReference type="NCBIfam" id="TIGR00724">
    <property type="entry name" value="urea_amlyse_rel"/>
    <property type="match status" value="1"/>
</dbReference>
<organism evidence="5 6">
    <name type="scientific">Shewanella gaetbuli</name>
    <dbReference type="NCBI Taxonomy" id="220752"/>
    <lineage>
        <taxon>Bacteria</taxon>
        <taxon>Pseudomonadati</taxon>
        <taxon>Pseudomonadota</taxon>
        <taxon>Gammaproteobacteria</taxon>
        <taxon>Alteromonadales</taxon>
        <taxon>Shewanellaceae</taxon>
        <taxon>Shewanella</taxon>
    </lineage>
</organism>
<dbReference type="Gene3D" id="2.40.100.10">
    <property type="entry name" value="Cyclophilin-like"/>
    <property type="match status" value="1"/>
</dbReference>
<dbReference type="PANTHER" id="PTHR43309:SF4">
    <property type="entry name" value="CARBOXYLTRANSFERASE DOMAIN-CONTAINING PROTEIN"/>
    <property type="match status" value="1"/>
</dbReference>